<feature type="domain" description="BACK" evidence="3">
    <location>
        <begin position="106"/>
        <end position="211"/>
    </location>
</feature>
<keyword evidence="1" id="KW-0880">Kelch repeat</keyword>
<dbReference type="PANTHER" id="PTHR24412:SF419">
    <property type="entry name" value="KELCH-LIKE PROTEIN 20"/>
    <property type="match status" value="1"/>
</dbReference>
<evidence type="ECO:0000259" key="3">
    <source>
        <dbReference type="SMART" id="SM00875"/>
    </source>
</evidence>
<evidence type="ECO:0000256" key="1">
    <source>
        <dbReference type="ARBA" id="ARBA00022441"/>
    </source>
</evidence>
<keyword evidence="5" id="KW-1185">Reference proteome</keyword>
<dbReference type="EMBL" id="UYRU01045889">
    <property type="protein sequence ID" value="VDN08840.1"/>
    <property type="molecule type" value="Genomic_DNA"/>
</dbReference>
<dbReference type="Proteomes" id="UP000281553">
    <property type="component" value="Unassembled WGS sequence"/>
</dbReference>
<reference evidence="4 5" key="1">
    <citation type="submission" date="2018-11" db="EMBL/GenBank/DDBJ databases">
        <authorList>
            <consortium name="Pathogen Informatics"/>
        </authorList>
    </citation>
    <scope>NUCLEOTIDE SEQUENCE [LARGE SCALE GENOMIC DNA]</scope>
</reference>
<protein>
    <recommendedName>
        <fullName evidence="3">BACK domain-containing protein</fullName>
    </recommendedName>
</protein>
<evidence type="ECO:0000256" key="2">
    <source>
        <dbReference type="ARBA" id="ARBA00022737"/>
    </source>
</evidence>
<dbReference type="Gene3D" id="3.30.710.10">
    <property type="entry name" value="Potassium Channel Kv1.1, Chain A"/>
    <property type="match status" value="1"/>
</dbReference>
<dbReference type="PANTHER" id="PTHR24412">
    <property type="entry name" value="KELCH PROTEIN"/>
    <property type="match status" value="1"/>
</dbReference>
<evidence type="ECO:0000313" key="5">
    <source>
        <dbReference type="Proteomes" id="UP000281553"/>
    </source>
</evidence>
<dbReference type="AlphaFoldDB" id="A0A3P7L5I2"/>
<dbReference type="SMART" id="SM00875">
    <property type="entry name" value="BACK"/>
    <property type="match status" value="1"/>
</dbReference>
<name>A0A3P7L5I2_DIBLA</name>
<dbReference type="Pfam" id="PF07707">
    <property type="entry name" value="BACK"/>
    <property type="match status" value="1"/>
</dbReference>
<dbReference type="InterPro" id="IPR011333">
    <property type="entry name" value="SKP1/BTB/POZ_sf"/>
</dbReference>
<dbReference type="InterPro" id="IPR011705">
    <property type="entry name" value="BACK"/>
</dbReference>
<dbReference type="Gene3D" id="1.25.40.420">
    <property type="match status" value="1"/>
</dbReference>
<organism evidence="4 5">
    <name type="scientific">Dibothriocephalus latus</name>
    <name type="common">Fish tapeworm</name>
    <name type="synonym">Diphyllobothrium latum</name>
    <dbReference type="NCBI Taxonomy" id="60516"/>
    <lineage>
        <taxon>Eukaryota</taxon>
        <taxon>Metazoa</taxon>
        <taxon>Spiralia</taxon>
        <taxon>Lophotrochozoa</taxon>
        <taxon>Platyhelminthes</taxon>
        <taxon>Cestoda</taxon>
        <taxon>Eucestoda</taxon>
        <taxon>Diphyllobothriidea</taxon>
        <taxon>Diphyllobothriidae</taxon>
        <taxon>Dibothriocephalus</taxon>
    </lineage>
</organism>
<sequence>MRRFKVHSINADTPDIPATPDMSASQVQLFEDKLPLIRNCPALNDLRLAGELTDLTIEYAYTGQVEITRENALGLAGLAKMVHLPALMNWAVKILAKNVSTEHLEATWYLASCLDSPQLRDACLRRMAAQFENFAYSDLFIRLPADTVLSLLRSDRLAVNSEEEIFGSISRWAAMAYKEAGNANLNCYLPLMLKEVQWDQTTAHFRERLLDYDPLFEKSAQCSQVNIALLVYLCVEIRASQDI</sequence>
<accession>A0A3P7L5I2</accession>
<evidence type="ECO:0000313" key="4">
    <source>
        <dbReference type="EMBL" id="VDN08840.1"/>
    </source>
</evidence>
<keyword evidence="2" id="KW-0677">Repeat</keyword>
<dbReference type="OrthoDB" id="45365at2759"/>
<proteinExistence type="predicted"/>
<gene>
    <name evidence="4" type="ORF">DILT_LOCUS4671</name>
</gene>